<dbReference type="PROSITE" id="PS51257">
    <property type="entry name" value="PROKAR_LIPOPROTEIN"/>
    <property type="match status" value="1"/>
</dbReference>
<dbReference type="EMBL" id="QPJW01000002">
    <property type="protein sequence ID" value="RCX21489.1"/>
    <property type="molecule type" value="Genomic_DNA"/>
</dbReference>
<dbReference type="Proteomes" id="UP000253090">
    <property type="component" value="Unassembled WGS sequence"/>
</dbReference>
<evidence type="ECO:0000313" key="3">
    <source>
        <dbReference type="Proteomes" id="UP000253090"/>
    </source>
</evidence>
<name>A0A369BIS3_9BACL</name>
<keyword evidence="1" id="KW-0732">Signal</keyword>
<proteinExistence type="predicted"/>
<feature type="signal peptide" evidence="1">
    <location>
        <begin position="1"/>
        <end position="30"/>
    </location>
</feature>
<protein>
    <submittedName>
        <fullName evidence="2">Uncharacterized protein</fullName>
    </submittedName>
</protein>
<organism evidence="2 3">
    <name type="scientific">Fontibacillus phaseoli</name>
    <dbReference type="NCBI Taxonomy" id="1416533"/>
    <lineage>
        <taxon>Bacteria</taxon>
        <taxon>Bacillati</taxon>
        <taxon>Bacillota</taxon>
        <taxon>Bacilli</taxon>
        <taxon>Bacillales</taxon>
        <taxon>Paenibacillaceae</taxon>
        <taxon>Fontibacillus</taxon>
    </lineage>
</organism>
<evidence type="ECO:0000313" key="2">
    <source>
        <dbReference type="EMBL" id="RCX21489.1"/>
    </source>
</evidence>
<keyword evidence="3" id="KW-1185">Reference proteome</keyword>
<evidence type="ECO:0000256" key="1">
    <source>
        <dbReference type="SAM" id="SignalP"/>
    </source>
</evidence>
<feature type="chain" id="PRO_5016612830" evidence="1">
    <location>
        <begin position="31"/>
        <end position="153"/>
    </location>
</feature>
<reference evidence="2 3" key="1">
    <citation type="submission" date="2018-07" db="EMBL/GenBank/DDBJ databases">
        <title>Genomic Encyclopedia of Type Strains, Phase III (KMG-III): the genomes of soil and plant-associated and newly described type strains.</title>
        <authorList>
            <person name="Whitman W."/>
        </authorList>
    </citation>
    <scope>NUCLEOTIDE SEQUENCE [LARGE SCALE GENOMIC DNA]</scope>
    <source>
        <strain evidence="2 3">CECT 8333</strain>
    </source>
</reference>
<dbReference type="RefSeq" id="WP_114496041.1">
    <property type="nucleotide sequence ID" value="NZ_QPJW01000002.1"/>
</dbReference>
<comment type="caution">
    <text evidence="2">The sequence shown here is derived from an EMBL/GenBank/DDBJ whole genome shotgun (WGS) entry which is preliminary data.</text>
</comment>
<gene>
    <name evidence="2" type="ORF">DFP94_102242</name>
</gene>
<sequence length="153" mass="17955">MKARCSMRKMLVLICSIALVLSTVSGCGRSEETRADNNEDTLIPFEDIETKFENLKSGYLQIDQDKVSFQEVVFEYDDKAIIQVKEYIDQDFVEYDLSNELEIYLIEFDEFTTKYKNVDYEFFSTNFTEFSSKPFYVEIINSKLSAIVERYVP</sequence>
<accession>A0A369BIS3</accession>
<dbReference type="AlphaFoldDB" id="A0A369BIS3"/>